<evidence type="ECO:0000313" key="7">
    <source>
        <dbReference type="EMBL" id="MDT8840052.1"/>
    </source>
</evidence>
<dbReference type="KEGG" id="bfn:OI25_7892"/>
<dbReference type="Pfam" id="PF13442">
    <property type="entry name" value="Cytochrome_CBB3"/>
    <property type="match status" value="1"/>
</dbReference>
<evidence type="ECO:0000313" key="6">
    <source>
        <dbReference type="EMBL" id="AJZ56301.1"/>
    </source>
</evidence>
<evidence type="ECO:0000259" key="5">
    <source>
        <dbReference type="PROSITE" id="PS51007"/>
    </source>
</evidence>
<dbReference type="GO" id="GO:0009055">
    <property type="term" value="F:electron transfer activity"/>
    <property type="evidence" value="ECO:0007669"/>
    <property type="project" value="InterPro"/>
</dbReference>
<dbReference type="EMBL" id="JANSLM010000008">
    <property type="protein sequence ID" value="MDT8840052.1"/>
    <property type="molecule type" value="Genomic_DNA"/>
</dbReference>
<dbReference type="AlphaFoldDB" id="A0AAP5QD44"/>
<dbReference type="InterPro" id="IPR036909">
    <property type="entry name" value="Cyt_c-like_dom_sf"/>
</dbReference>
<feature type="domain" description="Cytochrome c" evidence="5">
    <location>
        <begin position="196"/>
        <end position="282"/>
    </location>
</feature>
<geneLocation type="plasmid" evidence="6 8">
    <name>pBIL</name>
</geneLocation>
<reference evidence="7" key="2">
    <citation type="submission" date="2022-08" db="EMBL/GenBank/DDBJ databases">
        <authorList>
            <person name="Kim S.-J."/>
        </authorList>
    </citation>
    <scope>NUCLEOTIDE SEQUENCE</scope>
    <source>
        <strain evidence="7">KJ</strain>
    </source>
</reference>
<name>A0AAP5QD44_9BURK</name>
<dbReference type="Proteomes" id="UP001246473">
    <property type="component" value="Unassembled WGS sequence"/>
</dbReference>
<dbReference type="InterPro" id="IPR051459">
    <property type="entry name" value="Cytochrome_c-type_DH"/>
</dbReference>
<evidence type="ECO:0000313" key="8">
    <source>
        <dbReference type="Proteomes" id="UP000032614"/>
    </source>
</evidence>
<proteinExistence type="predicted"/>
<evidence type="ECO:0000256" key="2">
    <source>
        <dbReference type="ARBA" id="ARBA00022723"/>
    </source>
</evidence>
<sequence length="334" mass="35064">MNTRIAIGSIAAVLAIAGGAVLLAGLDQPRPITVKAATPAGASASIVSTAAAPAPAGKKMFVPANRAIPDNDFGKVVAQGQRIFNDPARYAAGYVGNQLRCASCHLDQGRKEGAAPMWAAYLAYPAYRSKNHHVNTFAERLQGCFRYSMNGKAPPLGDPVLVALETYSYWLAQGAPLDPKLPGRGFPALAKPAQTPDFHRGEKIYAARCALCHGANGNGQNAGDGTPAFPALWGDHSYNWGAGMASVKNAAEFIHANMPLGAGGTLSNQDAWDVAMFVDSQERPQDPRYTGSVAGTRAQFHDSPQSMYGKTVEGYQLGSHATPNGGTLRGKEGL</sequence>
<reference evidence="6 8" key="1">
    <citation type="journal article" date="2015" name="Genome Announc.">
        <title>Complete genome sequences for 59 burkholderia isolates, both pathogenic and near neighbor.</title>
        <authorList>
            <person name="Johnson S.L."/>
            <person name="Bishop-Lilly K.A."/>
            <person name="Ladner J.T."/>
            <person name="Daligault H.E."/>
            <person name="Davenport K.W."/>
            <person name="Jaissle J."/>
            <person name="Frey K.G."/>
            <person name="Koroleva G.I."/>
            <person name="Bruce D.C."/>
            <person name="Coyne S.R."/>
            <person name="Broomall S.M."/>
            <person name="Li P.E."/>
            <person name="Teshima H."/>
            <person name="Gibbons H.S."/>
            <person name="Palacios G.F."/>
            <person name="Rosenzweig C.N."/>
            <person name="Redden C.L."/>
            <person name="Xu Y."/>
            <person name="Minogue T.D."/>
            <person name="Chain P.S."/>
        </authorList>
    </citation>
    <scope>NUCLEOTIDE SEQUENCE [LARGE SCALE GENOMIC DNA]</scope>
    <source>
        <strain evidence="6 8">ATCC BAA-463</strain>
        <plasmid evidence="6 8">pBIL</plasmid>
    </source>
</reference>
<organism evidence="7 9">
    <name type="scientific">Paraburkholderia fungorum</name>
    <dbReference type="NCBI Taxonomy" id="134537"/>
    <lineage>
        <taxon>Bacteria</taxon>
        <taxon>Pseudomonadati</taxon>
        <taxon>Pseudomonadota</taxon>
        <taxon>Betaproteobacteria</taxon>
        <taxon>Burkholderiales</taxon>
        <taxon>Burkholderiaceae</taxon>
        <taxon>Paraburkholderia</taxon>
    </lineage>
</organism>
<dbReference type="GeneID" id="66513162"/>
<accession>A0AAP5QD44</accession>
<dbReference type="EMBL" id="CP010024">
    <property type="protein sequence ID" value="AJZ56301.1"/>
    <property type="molecule type" value="Genomic_DNA"/>
</dbReference>
<keyword evidence="2 4" id="KW-0479">Metal-binding</keyword>
<evidence type="ECO:0000313" key="9">
    <source>
        <dbReference type="Proteomes" id="UP001246473"/>
    </source>
</evidence>
<protein>
    <submittedName>
        <fullName evidence="7">C-type cytochrome</fullName>
    </submittedName>
    <submittedName>
        <fullName evidence="6">Cytochrome c family protein</fullName>
    </submittedName>
</protein>
<evidence type="ECO:0000256" key="4">
    <source>
        <dbReference type="PROSITE-ProRule" id="PRU00433"/>
    </source>
</evidence>
<dbReference type="GO" id="GO:0046872">
    <property type="term" value="F:metal ion binding"/>
    <property type="evidence" value="ECO:0007669"/>
    <property type="project" value="UniProtKB-KW"/>
</dbReference>
<dbReference type="PANTHER" id="PTHR35008">
    <property type="entry name" value="BLL4482 PROTEIN-RELATED"/>
    <property type="match status" value="1"/>
</dbReference>
<dbReference type="Gene3D" id="1.10.760.10">
    <property type="entry name" value="Cytochrome c-like domain"/>
    <property type="match status" value="2"/>
</dbReference>
<dbReference type="PANTHER" id="PTHR35008:SF9">
    <property type="entry name" value="CYTOCHROME C DOMAIN-CONTAINING PROTEIN"/>
    <property type="match status" value="1"/>
</dbReference>
<evidence type="ECO:0000256" key="1">
    <source>
        <dbReference type="ARBA" id="ARBA00022617"/>
    </source>
</evidence>
<dbReference type="SUPFAM" id="SSF46626">
    <property type="entry name" value="Cytochrome c"/>
    <property type="match status" value="2"/>
</dbReference>
<dbReference type="Proteomes" id="UP000032614">
    <property type="component" value="Plasmid pBIL"/>
</dbReference>
<keyword evidence="3 4" id="KW-0408">Iron</keyword>
<keyword evidence="6" id="KW-0614">Plasmid</keyword>
<dbReference type="RefSeq" id="WP_052660729.1">
    <property type="nucleotide sequence ID" value="NZ_CADFGE010000013.1"/>
</dbReference>
<dbReference type="PROSITE" id="PS51007">
    <property type="entry name" value="CYTC"/>
    <property type="match status" value="2"/>
</dbReference>
<keyword evidence="1 4" id="KW-0349">Heme</keyword>
<dbReference type="GO" id="GO:0020037">
    <property type="term" value="F:heme binding"/>
    <property type="evidence" value="ECO:0007669"/>
    <property type="project" value="InterPro"/>
</dbReference>
<gene>
    <name evidence="6" type="ORF">OI25_7892</name>
    <name evidence="7" type="ORF">ParKJ_21745</name>
</gene>
<dbReference type="InterPro" id="IPR009056">
    <property type="entry name" value="Cyt_c-like_dom"/>
</dbReference>
<feature type="domain" description="Cytochrome c" evidence="5">
    <location>
        <begin position="75"/>
        <end position="172"/>
    </location>
</feature>
<evidence type="ECO:0000256" key="3">
    <source>
        <dbReference type="ARBA" id="ARBA00023004"/>
    </source>
</evidence>